<dbReference type="AlphaFoldDB" id="A0A0B7KHE3"/>
<evidence type="ECO:0000259" key="2">
    <source>
        <dbReference type="SMART" id="SM00066"/>
    </source>
</evidence>
<dbReference type="EMBL" id="CDPU01000041">
    <property type="protein sequence ID" value="CEO54290.1"/>
    <property type="molecule type" value="Genomic_DNA"/>
</dbReference>
<keyword evidence="1" id="KW-0539">Nucleus</keyword>
<proteinExistence type="predicted"/>
<evidence type="ECO:0000256" key="1">
    <source>
        <dbReference type="ARBA" id="ARBA00023242"/>
    </source>
</evidence>
<dbReference type="CDD" id="cd00067">
    <property type="entry name" value="GAL4"/>
    <property type="match status" value="1"/>
</dbReference>
<gene>
    <name evidence="3" type="ORF">BN869_000010348_1</name>
</gene>
<dbReference type="InterPro" id="IPR036864">
    <property type="entry name" value="Zn2-C6_fun-type_DNA-bd_sf"/>
</dbReference>
<dbReference type="Gene3D" id="4.10.240.10">
    <property type="entry name" value="Zn(2)-C6 fungal-type DNA-binding domain"/>
    <property type="match status" value="1"/>
</dbReference>
<dbReference type="PANTHER" id="PTHR47784:SF9">
    <property type="entry name" value="ZN(II)2CYS6 TRANSCRIPTION FACTOR (EUROFUNG)"/>
    <property type="match status" value="1"/>
</dbReference>
<protein>
    <recommendedName>
        <fullName evidence="2">Zn(2)-C6 fungal-type domain-containing protein</fullName>
    </recommendedName>
</protein>
<dbReference type="Pfam" id="PF00172">
    <property type="entry name" value="Zn_clus"/>
    <property type="match status" value="1"/>
</dbReference>
<dbReference type="GO" id="GO:0008270">
    <property type="term" value="F:zinc ion binding"/>
    <property type="evidence" value="ECO:0007669"/>
    <property type="project" value="InterPro"/>
</dbReference>
<name>A0A0B7KHE3_BIOOC</name>
<organism evidence="3">
    <name type="scientific">Bionectria ochroleuca</name>
    <name type="common">Gliocladium roseum</name>
    <dbReference type="NCBI Taxonomy" id="29856"/>
    <lineage>
        <taxon>Eukaryota</taxon>
        <taxon>Fungi</taxon>
        <taxon>Dikarya</taxon>
        <taxon>Ascomycota</taxon>
        <taxon>Pezizomycotina</taxon>
        <taxon>Sordariomycetes</taxon>
        <taxon>Hypocreomycetidae</taxon>
        <taxon>Hypocreales</taxon>
        <taxon>Bionectriaceae</taxon>
        <taxon>Clonostachys</taxon>
    </lineage>
</organism>
<dbReference type="PANTHER" id="PTHR47784">
    <property type="entry name" value="STEROL UPTAKE CONTROL PROTEIN 2"/>
    <property type="match status" value="1"/>
</dbReference>
<evidence type="ECO:0000313" key="3">
    <source>
        <dbReference type="EMBL" id="CEO54290.1"/>
    </source>
</evidence>
<dbReference type="GO" id="GO:0001228">
    <property type="term" value="F:DNA-binding transcription activator activity, RNA polymerase II-specific"/>
    <property type="evidence" value="ECO:0007669"/>
    <property type="project" value="TreeGrafter"/>
</dbReference>
<feature type="domain" description="Zn(2)-C6 fungal-type" evidence="2">
    <location>
        <begin position="27"/>
        <end position="69"/>
    </location>
</feature>
<reference evidence="3" key="1">
    <citation type="submission" date="2015-01" db="EMBL/GenBank/DDBJ databases">
        <authorList>
            <person name="Durling Mikael"/>
        </authorList>
    </citation>
    <scope>NUCLEOTIDE SEQUENCE</scope>
</reference>
<sequence>MADQFHVVLATDWDARIPGYRKRKVFPKTKSGCSTCKSKKCDEKRPVCARCVRNGRQCHYSEGETAPSNQLIARSRAGIGILTSGFSPSLYTLNVPSPFPLLNAKNGTPMLELMQYCESRWGNILHVEFTDVFKFMFQSSHLIRNVVIGITACHLRHLSGNNLRHQIAEHFYESLAVQEYLSRLTVSVSKMSEAEFNELVLGGMLLNILCFPLPPRAPYNTDRSPTEDCWVNISTEALGWLALQSGLRPLLKSGGHRLQGAMELLGPIFLGVNESRHVAMSQGLRGVPEVWINFFDLGTAAVSPNTCAPGNSSESSKVVVSHLPMSEVLGAPMMLVAFLRQVEPLPTNSFHHFAFLAKTHPHFRELLHQQNEKATWLYGYWCGLMCRFKGLWWSRDRSRRDYEAVRRWFQELDPAARPGLEGELWANMIHELEIAPQW</sequence>
<dbReference type="SUPFAM" id="SSF57701">
    <property type="entry name" value="Zn2/Cys6 DNA-binding domain"/>
    <property type="match status" value="1"/>
</dbReference>
<dbReference type="InterPro" id="IPR001138">
    <property type="entry name" value="Zn2Cys6_DnaBD"/>
</dbReference>
<dbReference type="SMART" id="SM00066">
    <property type="entry name" value="GAL4"/>
    <property type="match status" value="1"/>
</dbReference>
<dbReference type="InterPro" id="IPR053157">
    <property type="entry name" value="Sterol_Uptake_Regulator"/>
</dbReference>
<accession>A0A0B7KHE3</accession>